<dbReference type="EC" id="2.7.1.71" evidence="7"/>
<feature type="binding site" evidence="7">
    <location>
        <position position="20"/>
    </location>
    <ligand>
        <name>Mg(2+)</name>
        <dbReference type="ChEBI" id="CHEBI:18420"/>
    </ligand>
</feature>
<dbReference type="GO" id="GO:0005829">
    <property type="term" value="C:cytosol"/>
    <property type="evidence" value="ECO:0007669"/>
    <property type="project" value="TreeGrafter"/>
</dbReference>
<evidence type="ECO:0000313" key="8">
    <source>
        <dbReference type="EMBL" id="AMO67606.1"/>
    </source>
</evidence>
<dbReference type="GO" id="GO:0005524">
    <property type="term" value="F:ATP binding"/>
    <property type="evidence" value="ECO:0007669"/>
    <property type="project" value="UniProtKB-UniRule"/>
</dbReference>
<proteinExistence type="inferred from homology"/>
<keyword evidence="1 7" id="KW-0028">Amino-acid biosynthesis</keyword>
<dbReference type="GO" id="GO:0009073">
    <property type="term" value="P:aromatic amino acid family biosynthetic process"/>
    <property type="evidence" value="ECO:0007669"/>
    <property type="project" value="UniProtKB-KW"/>
</dbReference>
<feature type="binding site" evidence="7">
    <location>
        <position position="121"/>
    </location>
    <ligand>
        <name>ATP</name>
        <dbReference type="ChEBI" id="CHEBI:30616"/>
    </ligand>
</feature>
<dbReference type="Pfam" id="PF01202">
    <property type="entry name" value="SKI"/>
    <property type="match status" value="1"/>
</dbReference>
<evidence type="ECO:0000256" key="1">
    <source>
        <dbReference type="ARBA" id="ARBA00022605"/>
    </source>
</evidence>
<keyword evidence="2 7" id="KW-0808">Transferase</keyword>
<feature type="binding site" evidence="7">
    <location>
        <begin position="16"/>
        <end position="21"/>
    </location>
    <ligand>
        <name>ATP</name>
        <dbReference type="ChEBI" id="CHEBI:30616"/>
    </ligand>
</feature>
<dbReference type="GO" id="GO:0000287">
    <property type="term" value="F:magnesium ion binding"/>
    <property type="evidence" value="ECO:0007669"/>
    <property type="project" value="UniProtKB-UniRule"/>
</dbReference>
<accession>A0A127M2Z8</accession>
<comment type="similarity">
    <text evidence="7">Belongs to the shikimate kinase family.</text>
</comment>
<dbReference type="PANTHER" id="PTHR21087">
    <property type="entry name" value="SHIKIMATE KINASE"/>
    <property type="match status" value="1"/>
</dbReference>
<keyword evidence="7" id="KW-0479">Metal-binding</keyword>
<comment type="catalytic activity">
    <reaction evidence="7">
        <text>shikimate + ATP = 3-phosphoshikimate + ADP + H(+)</text>
        <dbReference type="Rhea" id="RHEA:13121"/>
        <dbReference type="ChEBI" id="CHEBI:15378"/>
        <dbReference type="ChEBI" id="CHEBI:30616"/>
        <dbReference type="ChEBI" id="CHEBI:36208"/>
        <dbReference type="ChEBI" id="CHEBI:145989"/>
        <dbReference type="ChEBI" id="CHEBI:456216"/>
        <dbReference type="EC" id="2.7.1.71"/>
    </reaction>
</comment>
<dbReference type="HAMAP" id="MF_00109">
    <property type="entry name" value="Shikimate_kinase"/>
    <property type="match status" value="1"/>
</dbReference>
<evidence type="ECO:0000256" key="6">
    <source>
        <dbReference type="ARBA" id="ARBA00023141"/>
    </source>
</evidence>
<dbReference type="EMBL" id="CP014544">
    <property type="protein sequence ID" value="AMO67606.1"/>
    <property type="molecule type" value="Genomic_DNA"/>
</dbReference>
<dbReference type="AlphaFoldDB" id="A0A127M2Z8"/>
<comment type="caution">
    <text evidence="7">Lacks conserved residue(s) required for the propagation of feature annotation.</text>
</comment>
<dbReference type="RefSeq" id="WP_008246294.1">
    <property type="nucleotide sequence ID" value="NZ_CP014544.1"/>
</dbReference>
<evidence type="ECO:0000256" key="2">
    <source>
        <dbReference type="ARBA" id="ARBA00022679"/>
    </source>
</evidence>
<organism evidence="8 9">
    <name type="scientific">Zhongshania aliphaticivorans</name>
    <dbReference type="NCBI Taxonomy" id="1470434"/>
    <lineage>
        <taxon>Bacteria</taxon>
        <taxon>Pseudomonadati</taxon>
        <taxon>Pseudomonadota</taxon>
        <taxon>Gammaproteobacteria</taxon>
        <taxon>Cellvibrionales</taxon>
        <taxon>Spongiibacteraceae</taxon>
        <taxon>Zhongshania</taxon>
    </lineage>
</organism>
<reference evidence="8 9" key="1">
    <citation type="submission" date="2015-12" db="EMBL/GenBank/DDBJ databases">
        <authorList>
            <person name="Shamseldin A."/>
            <person name="Moawad H."/>
            <person name="Abd El-Rahim W.M."/>
            <person name="Sadowsky M.J."/>
        </authorList>
    </citation>
    <scope>NUCLEOTIDE SEQUENCE [LARGE SCALE GENOMIC DNA]</scope>
    <source>
        <strain evidence="8 9">SM2</strain>
    </source>
</reference>
<evidence type="ECO:0000256" key="5">
    <source>
        <dbReference type="ARBA" id="ARBA00022840"/>
    </source>
</evidence>
<name>A0A127M2Z8_9GAMM</name>
<keyword evidence="6 7" id="KW-0057">Aromatic amino acid biosynthesis</keyword>
<dbReference type="Gene3D" id="3.40.50.300">
    <property type="entry name" value="P-loop containing nucleotide triphosphate hydrolases"/>
    <property type="match status" value="1"/>
</dbReference>
<dbReference type="CDD" id="cd00464">
    <property type="entry name" value="SK"/>
    <property type="match status" value="1"/>
</dbReference>
<dbReference type="STRING" id="1470434.AZF00_04540"/>
<dbReference type="Proteomes" id="UP000074119">
    <property type="component" value="Chromosome"/>
</dbReference>
<comment type="cofactor">
    <cofactor evidence="7">
        <name>Mg(2+)</name>
        <dbReference type="ChEBI" id="CHEBI:18420"/>
    </cofactor>
    <text evidence="7">Binds 1 Mg(2+) ion per subunit.</text>
</comment>
<comment type="function">
    <text evidence="7">Catalyzes the specific phosphorylation of the 3-hydroxyl group of shikimic acid using ATP as a cosubstrate.</text>
</comment>
<dbReference type="GO" id="GO:0008652">
    <property type="term" value="P:amino acid biosynthetic process"/>
    <property type="evidence" value="ECO:0007669"/>
    <property type="project" value="UniProtKB-KW"/>
</dbReference>
<keyword evidence="7" id="KW-0460">Magnesium</keyword>
<comment type="pathway">
    <text evidence="7">Metabolic intermediate biosynthesis; chorismate biosynthesis; chorismate from D-erythrose 4-phosphate and phosphoenolpyruvate: step 5/7.</text>
</comment>
<dbReference type="KEGG" id="zal:AZF00_04540"/>
<keyword evidence="3 7" id="KW-0547">Nucleotide-binding</keyword>
<feature type="binding site" evidence="7">
    <location>
        <position position="62"/>
    </location>
    <ligand>
        <name>substrate</name>
    </ligand>
</feature>
<evidence type="ECO:0000256" key="3">
    <source>
        <dbReference type="ARBA" id="ARBA00022741"/>
    </source>
</evidence>
<dbReference type="InterPro" id="IPR031322">
    <property type="entry name" value="Shikimate/glucono_kinase"/>
</dbReference>
<keyword evidence="4 7" id="KW-0418">Kinase</keyword>
<dbReference type="PANTHER" id="PTHR21087:SF16">
    <property type="entry name" value="SHIKIMATE KINASE 1, CHLOROPLASTIC"/>
    <property type="match status" value="1"/>
</dbReference>
<dbReference type="SUPFAM" id="SSF52540">
    <property type="entry name" value="P-loop containing nucleoside triphosphate hydrolases"/>
    <property type="match status" value="1"/>
</dbReference>
<evidence type="ECO:0000313" key="9">
    <source>
        <dbReference type="Proteomes" id="UP000074119"/>
    </source>
</evidence>
<dbReference type="UniPathway" id="UPA00053">
    <property type="reaction ID" value="UER00088"/>
</dbReference>
<dbReference type="InterPro" id="IPR027417">
    <property type="entry name" value="P-loop_NTPase"/>
</dbReference>
<evidence type="ECO:0000256" key="4">
    <source>
        <dbReference type="ARBA" id="ARBA00022777"/>
    </source>
</evidence>
<keyword evidence="7" id="KW-0963">Cytoplasm</keyword>
<gene>
    <name evidence="7" type="primary">aroK</name>
    <name evidence="8" type="ORF">AZF00_04540</name>
</gene>
<comment type="subcellular location">
    <subcellularLocation>
        <location evidence="7">Cytoplasm</location>
    </subcellularLocation>
</comment>
<dbReference type="InterPro" id="IPR000623">
    <property type="entry name" value="Shikimate_kinase/TSH1"/>
</dbReference>
<dbReference type="GO" id="GO:0009423">
    <property type="term" value="P:chorismate biosynthetic process"/>
    <property type="evidence" value="ECO:0007669"/>
    <property type="project" value="UniProtKB-UniRule"/>
</dbReference>
<feature type="binding site" evidence="7">
    <location>
        <position position="38"/>
    </location>
    <ligand>
        <name>substrate</name>
    </ligand>
</feature>
<sequence length="171" mass="18518">MAFDAGTAIILIGMPGAGKSTIGVRLASQRSMPLIDTDRLIEQREGLTLQAILDQRGYLALREIEAQVLINHCFTGQIVATGGSAVYSAEAMAHLKRFGPCVFLDIPLDEILRRVQNLDSRGIAGPSGSSLAEVYAERLPLYRQYADIVIDGANLDELTLLAEVETALKTF</sequence>
<feature type="binding site" evidence="7">
    <location>
        <position position="138"/>
    </location>
    <ligand>
        <name>substrate</name>
    </ligand>
</feature>
<dbReference type="GO" id="GO:0004765">
    <property type="term" value="F:shikimate kinase activity"/>
    <property type="evidence" value="ECO:0007669"/>
    <property type="project" value="UniProtKB-UniRule"/>
</dbReference>
<keyword evidence="5 7" id="KW-0067">ATP-binding</keyword>
<dbReference type="PRINTS" id="PR01100">
    <property type="entry name" value="SHIKIMTKNASE"/>
</dbReference>
<feature type="binding site" evidence="7">
    <location>
        <position position="83"/>
    </location>
    <ligand>
        <name>substrate</name>
    </ligand>
</feature>
<comment type="subunit">
    <text evidence="7">Monomer.</text>
</comment>
<evidence type="ECO:0000256" key="7">
    <source>
        <dbReference type="HAMAP-Rule" id="MF_00109"/>
    </source>
</evidence>
<protein>
    <recommendedName>
        <fullName evidence="7">Shikimate kinase</fullName>
        <shortName evidence="7">SK</shortName>
        <ecNumber evidence="7">2.7.1.71</ecNumber>
    </recommendedName>
</protein>